<keyword evidence="3 6" id="KW-0653">Protein transport</keyword>
<dbReference type="AlphaFoldDB" id="A0AAW5QXE6"/>
<comment type="subcellular location">
    <subcellularLocation>
        <location evidence="6">Cytoplasm</location>
    </subcellularLocation>
</comment>
<keyword evidence="5 6" id="KW-0143">Chaperone</keyword>
<dbReference type="EMBL" id="JALIDZ010000004">
    <property type="protein sequence ID" value="MCT8972204.1"/>
    <property type="molecule type" value="Genomic_DNA"/>
</dbReference>
<dbReference type="PANTHER" id="PTHR36918">
    <property type="match status" value="1"/>
</dbReference>
<accession>A0AAW5QXE6</accession>
<gene>
    <name evidence="6 8" type="primary">secB</name>
    <name evidence="8" type="ORF">MUB46_10075</name>
</gene>
<dbReference type="RefSeq" id="WP_261615775.1">
    <property type="nucleotide sequence ID" value="NZ_JALIDZ010000004.1"/>
</dbReference>
<comment type="similarity">
    <text evidence="1 6">Belongs to the SecB family.</text>
</comment>
<keyword evidence="2 6" id="KW-0813">Transport</keyword>
<dbReference type="GO" id="GO:0015031">
    <property type="term" value="P:protein transport"/>
    <property type="evidence" value="ECO:0007669"/>
    <property type="project" value="UniProtKB-UniRule"/>
</dbReference>
<protein>
    <recommendedName>
        <fullName evidence="6">Protein-export protein SecB</fullName>
    </recommendedName>
</protein>
<comment type="function">
    <text evidence="6">One of the proteins required for the normal export of preproteins out of the cell cytoplasm. It is a molecular chaperone that binds to a subset of precursor proteins, maintaining them in a translocation-competent state. It also specifically binds to its receptor SecA.</text>
</comment>
<dbReference type="InterPro" id="IPR003708">
    <property type="entry name" value="SecB"/>
</dbReference>
<organism evidence="8 9">
    <name type="scientific">Microbaculum marinisediminis</name>
    <dbReference type="NCBI Taxonomy" id="2931392"/>
    <lineage>
        <taxon>Bacteria</taxon>
        <taxon>Pseudomonadati</taxon>
        <taxon>Pseudomonadota</taxon>
        <taxon>Alphaproteobacteria</taxon>
        <taxon>Hyphomicrobiales</taxon>
        <taxon>Tepidamorphaceae</taxon>
        <taxon>Microbaculum</taxon>
    </lineage>
</organism>
<evidence type="ECO:0000256" key="1">
    <source>
        <dbReference type="ARBA" id="ARBA00009990"/>
    </source>
</evidence>
<dbReference type="NCBIfam" id="NF004392">
    <property type="entry name" value="PRK05751.1-3"/>
    <property type="match status" value="1"/>
</dbReference>
<evidence type="ECO:0000313" key="9">
    <source>
        <dbReference type="Proteomes" id="UP001320898"/>
    </source>
</evidence>
<dbReference type="SUPFAM" id="SSF54611">
    <property type="entry name" value="SecB-like"/>
    <property type="match status" value="1"/>
</dbReference>
<name>A0AAW5QXE6_9HYPH</name>
<evidence type="ECO:0000313" key="8">
    <source>
        <dbReference type="EMBL" id="MCT8972204.1"/>
    </source>
</evidence>
<evidence type="ECO:0000256" key="6">
    <source>
        <dbReference type="HAMAP-Rule" id="MF_00821"/>
    </source>
</evidence>
<comment type="subunit">
    <text evidence="6">Homotetramer, a dimer of dimers. One homotetramer interacts with 1 SecA dimer.</text>
</comment>
<evidence type="ECO:0000256" key="5">
    <source>
        <dbReference type="ARBA" id="ARBA00023186"/>
    </source>
</evidence>
<dbReference type="GO" id="GO:0051082">
    <property type="term" value="F:unfolded protein binding"/>
    <property type="evidence" value="ECO:0007669"/>
    <property type="project" value="InterPro"/>
</dbReference>
<dbReference type="PRINTS" id="PR01594">
    <property type="entry name" value="SECBCHAPRONE"/>
</dbReference>
<comment type="caution">
    <text evidence="8">The sequence shown here is derived from an EMBL/GenBank/DDBJ whole genome shotgun (WGS) entry which is preliminary data.</text>
</comment>
<dbReference type="GO" id="GO:0006457">
    <property type="term" value="P:protein folding"/>
    <property type="evidence" value="ECO:0007669"/>
    <property type="project" value="UniProtKB-UniRule"/>
</dbReference>
<dbReference type="PANTHER" id="PTHR36918:SF1">
    <property type="entry name" value="PROTEIN-EXPORT PROTEIN SECB"/>
    <property type="match status" value="1"/>
</dbReference>
<reference evidence="8 9" key="1">
    <citation type="submission" date="2022-04" db="EMBL/GenBank/DDBJ databases">
        <authorList>
            <person name="Ye Y.-Q."/>
            <person name="Du Z.-J."/>
        </authorList>
    </citation>
    <scope>NUCLEOTIDE SEQUENCE [LARGE SCALE GENOMIC DNA]</scope>
    <source>
        <strain evidence="8 9">A6E488</strain>
    </source>
</reference>
<dbReference type="InterPro" id="IPR035958">
    <property type="entry name" value="SecB-like_sf"/>
</dbReference>
<dbReference type="GO" id="GO:0005737">
    <property type="term" value="C:cytoplasm"/>
    <property type="evidence" value="ECO:0007669"/>
    <property type="project" value="UniProtKB-SubCell"/>
</dbReference>
<evidence type="ECO:0000256" key="7">
    <source>
        <dbReference type="SAM" id="MobiDB-lite"/>
    </source>
</evidence>
<feature type="compositionally biased region" description="Gly residues" evidence="7">
    <location>
        <begin position="7"/>
        <end position="16"/>
    </location>
</feature>
<keyword evidence="9" id="KW-1185">Reference proteome</keyword>
<dbReference type="NCBIfam" id="TIGR00809">
    <property type="entry name" value="secB"/>
    <property type="match status" value="1"/>
</dbReference>
<keyword evidence="6" id="KW-0963">Cytoplasm</keyword>
<proteinExistence type="inferred from homology"/>
<sequence length="169" mass="18119">MTNEPTNGGGAAGSEGGAAATGQQAGPSIEVLAQYIKDLSFENPRAPASMTEQRTGQPPINFNIQVNANPAGDDQIEVELKLEARAGDETTVIFALELVYCGLFRVRNIPQEHFQPFVMIECPRLLFPFARQIVADTIGAGGFPPVMLGLIDFAALYQQRMAQQPAAQA</sequence>
<feature type="region of interest" description="Disordered" evidence="7">
    <location>
        <begin position="1"/>
        <end position="23"/>
    </location>
</feature>
<evidence type="ECO:0000256" key="3">
    <source>
        <dbReference type="ARBA" id="ARBA00022927"/>
    </source>
</evidence>
<evidence type="ECO:0000256" key="2">
    <source>
        <dbReference type="ARBA" id="ARBA00022448"/>
    </source>
</evidence>
<dbReference type="HAMAP" id="MF_00821">
    <property type="entry name" value="SecB"/>
    <property type="match status" value="1"/>
</dbReference>
<evidence type="ECO:0000256" key="4">
    <source>
        <dbReference type="ARBA" id="ARBA00023010"/>
    </source>
</evidence>
<dbReference type="Pfam" id="PF02556">
    <property type="entry name" value="SecB"/>
    <property type="match status" value="1"/>
</dbReference>
<keyword evidence="4 6" id="KW-0811">Translocation</keyword>
<dbReference type="Gene3D" id="3.10.420.10">
    <property type="entry name" value="SecB-like"/>
    <property type="match status" value="1"/>
</dbReference>
<dbReference type="GO" id="GO:0051262">
    <property type="term" value="P:protein tetramerization"/>
    <property type="evidence" value="ECO:0007669"/>
    <property type="project" value="InterPro"/>
</dbReference>
<dbReference type="Proteomes" id="UP001320898">
    <property type="component" value="Unassembled WGS sequence"/>
</dbReference>